<gene>
    <name evidence="1" type="ORF">P4B07_02935</name>
</gene>
<accession>A0ABY8HGU5</accession>
<dbReference type="EMBL" id="CP121308">
    <property type="protein sequence ID" value="WFP91351.1"/>
    <property type="molecule type" value="Genomic_DNA"/>
</dbReference>
<protein>
    <submittedName>
        <fullName evidence="1">Uncharacterized protein</fullName>
    </submittedName>
</protein>
<dbReference type="Proteomes" id="UP001214094">
    <property type="component" value="Chromosome"/>
</dbReference>
<evidence type="ECO:0000313" key="2">
    <source>
        <dbReference type="Proteomes" id="UP001214094"/>
    </source>
</evidence>
<keyword evidence="2" id="KW-1185">Reference proteome</keyword>
<name>A0ABY8HGU5_ENSAD</name>
<sequence length="88" mass="10346">MSDELDRLMWEINDAFDEFHRGISDGLRINWMPTGPGFRLRDLERYEAFLESSPAEQAEFLKTVHSDELKFWHELQSARAAYLADQPT</sequence>
<organism evidence="1 2">
    <name type="scientific">Ensifer adhaerens</name>
    <name type="common">Sinorhizobium morelense</name>
    <dbReference type="NCBI Taxonomy" id="106592"/>
    <lineage>
        <taxon>Bacteria</taxon>
        <taxon>Pseudomonadati</taxon>
        <taxon>Pseudomonadota</taxon>
        <taxon>Alphaproteobacteria</taxon>
        <taxon>Hyphomicrobiales</taxon>
        <taxon>Rhizobiaceae</taxon>
        <taxon>Sinorhizobium/Ensifer group</taxon>
        <taxon>Ensifer</taxon>
    </lineage>
</organism>
<reference evidence="1 2" key="1">
    <citation type="submission" date="2023-03" db="EMBL/GenBank/DDBJ databases">
        <title>Comparative genome and transcriptome analysis combination mining strategies for increasing vitamin B12 production of Ensifer adhaerens strain.</title>
        <authorList>
            <person name="Yongheng L."/>
        </authorList>
    </citation>
    <scope>NUCLEOTIDE SEQUENCE [LARGE SCALE GENOMIC DNA]</scope>
    <source>
        <strain evidence="1 2">Casida A-T305</strain>
    </source>
</reference>
<evidence type="ECO:0000313" key="1">
    <source>
        <dbReference type="EMBL" id="WFP91351.1"/>
    </source>
</evidence>
<proteinExistence type="predicted"/>
<dbReference type="RefSeq" id="WP_156552932.1">
    <property type="nucleotide sequence ID" value="NZ_CP015880.1"/>
</dbReference>
<dbReference type="GeneID" id="29517668"/>